<comment type="similarity">
    <text evidence="2">Belongs to the dihydrofolate reductase family.</text>
</comment>
<dbReference type="GO" id="GO:0046655">
    <property type="term" value="P:folic acid metabolic process"/>
    <property type="evidence" value="ECO:0007669"/>
    <property type="project" value="TreeGrafter"/>
</dbReference>
<dbReference type="GO" id="GO:0006730">
    <property type="term" value="P:one-carbon metabolic process"/>
    <property type="evidence" value="ECO:0007669"/>
    <property type="project" value="UniProtKB-KW"/>
</dbReference>
<dbReference type="SUPFAM" id="SSF53597">
    <property type="entry name" value="Dihydrofolate reductase-like"/>
    <property type="match status" value="1"/>
</dbReference>
<dbReference type="EMBL" id="JADINF010000002">
    <property type="protein sequence ID" value="MBO8423405.1"/>
    <property type="molecule type" value="Genomic_DNA"/>
</dbReference>
<dbReference type="InterPro" id="IPR012259">
    <property type="entry name" value="DHFR"/>
</dbReference>
<feature type="domain" description="DHFR" evidence="7">
    <location>
        <begin position="1"/>
        <end position="159"/>
    </location>
</feature>
<dbReference type="PANTHER" id="PTHR48069">
    <property type="entry name" value="DIHYDROFOLATE REDUCTASE"/>
    <property type="match status" value="1"/>
</dbReference>
<reference evidence="8" key="1">
    <citation type="submission" date="2020-10" db="EMBL/GenBank/DDBJ databases">
        <authorList>
            <person name="Gilroy R."/>
        </authorList>
    </citation>
    <scope>NUCLEOTIDE SEQUENCE</scope>
    <source>
        <strain evidence="8">517</strain>
    </source>
</reference>
<dbReference type="InterPro" id="IPR001796">
    <property type="entry name" value="DHFR_dom"/>
</dbReference>
<keyword evidence="4" id="KW-0554">One-carbon metabolism</keyword>
<evidence type="ECO:0000313" key="8">
    <source>
        <dbReference type="EMBL" id="MBO8423405.1"/>
    </source>
</evidence>
<dbReference type="PRINTS" id="PR00070">
    <property type="entry name" value="DHFR"/>
</dbReference>
<dbReference type="GO" id="GO:0046452">
    <property type="term" value="P:dihydrofolate metabolic process"/>
    <property type="evidence" value="ECO:0007669"/>
    <property type="project" value="TreeGrafter"/>
</dbReference>
<dbReference type="Pfam" id="PF00186">
    <property type="entry name" value="DHFR_1"/>
    <property type="match status" value="1"/>
</dbReference>
<comment type="pathway">
    <text evidence="1">Cofactor biosynthesis; tetrahydrofolate biosynthesis; 5,6,7,8-tetrahydrofolate from 7,8-dihydrofolate: step 1/1.</text>
</comment>
<dbReference type="Gene3D" id="3.40.430.10">
    <property type="entry name" value="Dihydrofolate Reductase, subunit A"/>
    <property type="match status" value="1"/>
</dbReference>
<gene>
    <name evidence="8" type="ORF">IAB16_00065</name>
</gene>
<dbReference type="GO" id="GO:0050661">
    <property type="term" value="F:NADP binding"/>
    <property type="evidence" value="ECO:0007669"/>
    <property type="project" value="InterPro"/>
</dbReference>
<proteinExistence type="inferred from homology"/>
<name>A0A940DEI7_9FIRM</name>
<evidence type="ECO:0000256" key="1">
    <source>
        <dbReference type="ARBA" id="ARBA00004903"/>
    </source>
</evidence>
<evidence type="ECO:0000259" key="7">
    <source>
        <dbReference type="PROSITE" id="PS51330"/>
    </source>
</evidence>
<evidence type="ECO:0000256" key="2">
    <source>
        <dbReference type="ARBA" id="ARBA00009539"/>
    </source>
</evidence>
<keyword evidence="6" id="KW-0560">Oxidoreductase</keyword>
<evidence type="ECO:0000256" key="5">
    <source>
        <dbReference type="ARBA" id="ARBA00022857"/>
    </source>
</evidence>
<evidence type="ECO:0000256" key="6">
    <source>
        <dbReference type="ARBA" id="ARBA00023002"/>
    </source>
</evidence>
<evidence type="ECO:0000256" key="4">
    <source>
        <dbReference type="ARBA" id="ARBA00022563"/>
    </source>
</evidence>
<dbReference type="AlphaFoldDB" id="A0A940DEI7"/>
<dbReference type="Proteomes" id="UP000727857">
    <property type="component" value="Unassembled WGS sequence"/>
</dbReference>
<dbReference type="PANTHER" id="PTHR48069:SF3">
    <property type="entry name" value="DIHYDROFOLATE REDUCTASE"/>
    <property type="match status" value="1"/>
</dbReference>
<evidence type="ECO:0000313" key="9">
    <source>
        <dbReference type="Proteomes" id="UP000727857"/>
    </source>
</evidence>
<accession>A0A940DEI7</accession>
<organism evidence="8 9">
    <name type="scientific">Candidatus Stercoripulliclostridium pullicola</name>
    <dbReference type="NCBI Taxonomy" id="2840953"/>
    <lineage>
        <taxon>Bacteria</taxon>
        <taxon>Bacillati</taxon>
        <taxon>Bacillota</taxon>
        <taxon>Clostridia</taxon>
        <taxon>Eubacteriales</taxon>
        <taxon>Candidatus Stercoripulliclostridium</taxon>
    </lineage>
</organism>
<dbReference type="EC" id="1.5.1.3" evidence="3"/>
<keyword evidence="5" id="KW-0521">NADP</keyword>
<evidence type="ECO:0000256" key="3">
    <source>
        <dbReference type="ARBA" id="ARBA00012856"/>
    </source>
</evidence>
<dbReference type="GO" id="GO:0004146">
    <property type="term" value="F:dihydrofolate reductase activity"/>
    <property type="evidence" value="ECO:0007669"/>
    <property type="project" value="UniProtKB-EC"/>
</dbReference>
<dbReference type="CDD" id="cd00209">
    <property type="entry name" value="DHFR"/>
    <property type="match status" value="1"/>
</dbReference>
<sequence>MQAIVAVDREWGIGKNNGMLFHLPADLKYFKEKTSGKVIVMGGNTLLSFPGSKPLPNRVNLVLSDVFTRDDCKVFPTLQELFAELKNYDTDDVFVVGGAMFYATMIDYCKYAYVTKVDAVGDAKVFFPKLDGREGWREIWRSEPVSDNGFTVTFTKYENINPKELNI</sequence>
<dbReference type="InterPro" id="IPR024072">
    <property type="entry name" value="DHFR-like_dom_sf"/>
</dbReference>
<reference evidence="8" key="2">
    <citation type="journal article" date="2021" name="PeerJ">
        <title>Extensive microbial diversity within the chicken gut microbiome revealed by metagenomics and culture.</title>
        <authorList>
            <person name="Gilroy R."/>
            <person name="Ravi A."/>
            <person name="Getino M."/>
            <person name="Pursley I."/>
            <person name="Horton D.L."/>
            <person name="Alikhan N.F."/>
            <person name="Baker D."/>
            <person name="Gharbi K."/>
            <person name="Hall N."/>
            <person name="Watson M."/>
            <person name="Adriaenssens E.M."/>
            <person name="Foster-Nyarko E."/>
            <person name="Jarju S."/>
            <person name="Secka A."/>
            <person name="Antonio M."/>
            <person name="Oren A."/>
            <person name="Chaudhuri R.R."/>
            <person name="La Ragione R."/>
            <person name="Hildebrand F."/>
            <person name="Pallen M.J."/>
        </authorList>
    </citation>
    <scope>NUCLEOTIDE SEQUENCE</scope>
    <source>
        <strain evidence="8">517</strain>
    </source>
</reference>
<comment type="caution">
    <text evidence="8">The sequence shown here is derived from an EMBL/GenBank/DDBJ whole genome shotgun (WGS) entry which is preliminary data.</text>
</comment>
<dbReference type="PROSITE" id="PS51330">
    <property type="entry name" value="DHFR_2"/>
    <property type="match status" value="1"/>
</dbReference>
<dbReference type="GO" id="GO:0046654">
    <property type="term" value="P:tetrahydrofolate biosynthetic process"/>
    <property type="evidence" value="ECO:0007669"/>
    <property type="project" value="InterPro"/>
</dbReference>
<protein>
    <recommendedName>
        <fullName evidence="3">dihydrofolate reductase</fullName>
        <ecNumber evidence="3">1.5.1.3</ecNumber>
    </recommendedName>
</protein>